<evidence type="ECO:0000313" key="3">
    <source>
        <dbReference type="Proteomes" id="UP000007797"/>
    </source>
</evidence>
<evidence type="ECO:0000256" key="1">
    <source>
        <dbReference type="SAM" id="MobiDB-lite"/>
    </source>
</evidence>
<proteinExistence type="predicted"/>
<feature type="compositionally biased region" description="Pro residues" evidence="1">
    <location>
        <begin position="405"/>
        <end position="415"/>
    </location>
</feature>
<dbReference type="Proteomes" id="UP000007797">
    <property type="component" value="Unassembled WGS sequence"/>
</dbReference>
<dbReference type="OMA" id="QHYISIV"/>
<dbReference type="EMBL" id="GL883008">
    <property type="protein sequence ID" value="EGG22803.1"/>
    <property type="molecule type" value="Genomic_DNA"/>
</dbReference>
<dbReference type="RefSeq" id="XP_004360654.1">
    <property type="nucleotide sequence ID" value="XM_004360597.1"/>
</dbReference>
<accession>F4PMF3</accession>
<protein>
    <submittedName>
        <fullName evidence="2">Uncharacterized protein</fullName>
    </submittedName>
</protein>
<feature type="compositionally biased region" description="Polar residues" evidence="1">
    <location>
        <begin position="1"/>
        <end position="17"/>
    </location>
</feature>
<name>F4PMF3_CACFS</name>
<dbReference type="GeneID" id="14875883"/>
<reference evidence="3" key="1">
    <citation type="journal article" date="2011" name="Genome Res.">
        <title>Phylogeny-wide analysis of social amoeba genomes highlights ancient origins for complex intercellular communication.</title>
        <authorList>
            <person name="Heidel A.J."/>
            <person name="Lawal H.M."/>
            <person name="Felder M."/>
            <person name="Schilde C."/>
            <person name="Helps N.R."/>
            <person name="Tunggal B."/>
            <person name="Rivero F."/>
            <person name="John U."/>
            <person name="Schleicher M."/>
            <person name="Eichinger L."/>
            <person name="Platzer M."/>
            <person name="Noegel A.A."/>
            <person name="Schaap P."/>
            <person name="Gloeckner G."/>
        </authorList>
    </citation>
    <scope>NUCLEOTIDE SEQUENCE [LARGE SCALE GENOMIC DNA]</scope>
    <source>
        <strain evidence="3">SH3</strain>
    </source>
</reference>
<dbReference type="KEGG" id="dfa:DFA_04933"/>
<gene>
    <name evidence="2" type="ORF">DFA_04933</name>
</gene>
<evidence type="ECO:0000313" key="2">
    <source>
        <dbReference type="EMBL" id="EGG22803.1"/>
    </source>
</evidence>
<organism evidence="2 3">
    <name type="scientific">Cavenderia fasciculata</name>
    <name type="common">Slime mold</name>
    <name type="synonym">Dictyostelium fasciculatum</name>
    <dbReference type="NCBI Taxonomy" id="261658"/>
    <lineage>
        <taxon>Eukaryota</taxon>
        <taxon>Amoebozoa</taxon>
        <taxon>Evosea</taxon>
        <taxon>Eumycetozoa</taxon>
        <taxon>Dictyostelia</taxon>
        <taxon>Acytosteliales</taxon>
        <taxon>Cavenderiaceae</taxon>
        <taxon>Cavenderia</taxon>
    </lineage>
</organism>
<dbReference type="AlphaFoldDB" id="F4PMF3"/>
<keyword evidence="3" id="KW-1185">Reference proteome</keyword>
<feature type="region of interest" description="Disordered" evidence="1">
    <location>
        <begin position="401"/>
        <end position="462"/>
    </location>
</feature>
<feature type="region of interest" description="Disordered" evidence="1">
    <location>
        <begin position="1"/>
        <end position="22"/>
    </location>
</feature>
<sequence length="462" mass="53501">MKNVRPSNQKGPLSSREQPIIEEDVSSDRDCQNCLFLKKQHQDLVVELDQKIKEKDDFNINFISIGQLQQHYISIVQLDQNYISFNQLNQHYISIDQHNLKIQTLIKSHNTELNGYKNLSEQYSKIIDEKLKTIQYLESRILSFRATENEQLAKEFRQNNSQATMLSTKRPMLGIFNENYLVFIRQCISQFVDVVPTAISDRKVAFIVQQIFKDCFTFCKQVLIDPLIALIQNMTPQEKQIMENNYFEMMGGKDLKTIVPYQRAYQEFDYIQSLFSNADPNKEQEAKIAFKSLIDGCCNYAWRILLTQPSVEIVNDSYEHFEAFNKDNHISFPSAEILEKGFIDLLVLPQIVSVKDKKIASKALVFLGKSTEEIYMNHFEATYITLKNLVDNHSPIKIINLESSIPPPPPPPPPRTSTQRDRQTQLKNGLSKKDSSSTSLLFKFEEKKDEMDTGNDNNQHGF</sequence>